<keyword evidence="5" id="KW-1185">Reference proteome</keyword>
<dbReference type="AlphaFoldDB" id="A0A345YBL1"/>
<keyword evidence="2" id="KW-0012">Acyltransferase</keyword>
<dbReference type="Gene3D" id="3.40.630.30">
    <property type="match status" value="1"/>
</dbReference>
<organism evidence="4 5">
    <name type="scientific">Erythrobacter aureus</name>
    <dbReference type="NCBI Taxonomy" id="2182384"/>
    <lineage>
        <taxon>Bacteria</taxon>
        <taxon>Pseudomonadati</taxon>
        <taxon>Pseudomonadota</taxon>
        <taxon>Alphaproteobacteria</taxon>
        <taxon>Sphingomonadales</taxon>
        <taxon>Erythrobacteraceae</taxon>
        <taxon>Erythrobacter/Porphyrobacter group</taxon>
        <taxon>Erythrobacter</taxon>
    </lineage>
</organism>
<dbReference type="EMBL" id="CP031357">
    <property type="protein sequence ID" value="AXK41313.1"/>
    <property type="molecule type" value="Genomic_DNA"/>
</dbReference>
<evidence type="ECO:0000256" key="1">
    <source>
        <dbReference type="ARBA" id="ARBA00022679"/>
    </source>
</evidence>
<evidence type="ECO:0000313" key="4">
    <source>
        <dbReference type="EMBL" id="AXK41313.1"/>
    </source>
</evidence>
<evidence type="ECO:0000313" key="5">
    <source>
        <dbReference type="Proteomes" id="UP000254508"/>
    </source>
</evidence>
<dbReference type="PROSITE" id="PS51186">
    <property type="entry name" value="GNAT"/>
    <property type="match status" value="1"/>
</dbReference>
<feature type="domain" description="N-acetyltransferase" evidence="3">
    <location>
        <begin position="16"/>
        <end position="172"/>
    </location>
</feature>
<dbReference type="SUPFAM" id="SSF55729">
    <property type="entry name" value="Acyl-CoA N-acyltransferases (Nat)"/>
    <property type="match status" value="1"/>
</dbReference>
<keyword evidence="1 4" id="KW-0808">Transferase</keyword>
<dbReference type="CDD" id="cd04301">
    <property type="entry name" value="NAT_SF"/>
    <property type="match status" value="1"/>
</dbReference>
<dbReference type="Proteomes" id="UP000254508">
    <property type="component" value="Chromosome"/>
</dbReference>
<evidence type="ECO:0000259" key="3">
    <source>
        <dbReference type="PROSITE" id="PS51186"/>
    </source>
</evidence>
<dbReference type="PANTHER" id="PTHR10545">
    <property type="entry name" value="DIAMINE N-ACETYLTRANSFERASE"/>
    <property type="match status" value="1"/>
</dbReference>
<dbReference type="InterPro" id="IPR000182">
    <property type="entry name" value="GNAT_dom"/>
</dbReference>
<dbReference type="GO" id="GO:0008080">
    <property type="term" value="F:N-acetyltransferase activity"/>
    <property type="evidence" value="ECO:0007669"/>
    <property type="project" value="TreeGrafter"/>
</dbReference>
<gene>
    <name evidence="4" type="ORF">DVR09_02305</name>
</gene>
<dbReference type="KEGG" id="err:DVR09_02305"/>
<dbReference type="OrthoDB" id="9805924at2"/>
<dbReference type="PANTHER" id="PTHR10545:SF29">
    <property type="entry name" value="GH14572P-RELATED"/>
    <property type="match status" value="1"/>
</dbReference>
<name>A0A345YBL1_9SPHN</name>
<dbReference type="Pfam" id="PF00583">
    <property type="entry name" value="Acetyltransf_1"/>
    <property type="match status" value="1"/>
</dbReference>
<dbReference type="InterPro" id="IPR016181">
    <property type="entry name" value="Acyl_CoA_acyltransferase"/>
</dbReference>
<sequence length="172" mass="18983">MKASRLKPAVEDGGSVRVRRAATTDCGQLIDLIRAHARYEDSSATLTSETLSGLLSAADPPIEILVASCDDRVLGYAAMTYDFSLWRAHLWAHLDCLFVTENSRGMAVGRKLFDSALLRADEKGADRLEWQTPAWNDGAVRFYRRLDVLECPKLRFAKELAGSAGALVREVP</sequence>
<dbReference type="InterPro" id="IPR051016">
    <property type="entry name" value="Diverse_Substrate_AcTransf"/>
</dbReference>
<reference evidence="5" key="1">
    <citation type="submission" date="2018-07" db="EMBL/GenBank/DDBJ databases">
        <title>Genome sequence of Erythrobacter strain YH-07, an antagonistic bacterium isolated from Yellow Sea.</title>
        <authorList>
            <person name="Tang T."/>
            <person name="Liu Q."/>
            <person name="Sun X."/>
        </authorList>
    </citation>
    <scope>NUCLEOTIDE SEQUENCE [LARGE SCALE GENOMIC DNA]</scope>
    <source>
        <strain evidence="5">YH-07</strain>
    </source>
</reference>
<protein>
    <submittedName>
        <fullName evidence="4">GNAT family N-acetyltransferase</fullName>
    </submittedName>
</protein>
<evidence type="ECO:0000256" key="2">
    <source>
        <dbReference type="ARBA" id="ARBA00023315"/>
    </source>
</evidence>
<proteinExistence type="predicted"/>
<accession>A0A345YBL1</accession>